<evidence type="ECO:0000256" key="7">
    <source>
        <dbReference type="ARBA" id="ARBA00022703"/>
    </source>
</evidence>
<keyword evidence="11" id="KW-0333">Golgi apparatus</keyword>
<evidence type="ECO:0000256" key="15">
    <source>
        <dbReference type="RuleBase" id="RU361156"/>
    </source>
</evidence>
<dbReference type="InterPro" id="IPR001563">
    <property type="entry name" value="Peptidase_S10"/>
</dbReference>
<evidence type="ECO:0000256" key="1">
    <source>
        <dbReference type="ARBA" id="ARBA00001003"/>
    </source>
</evidence>
<dbReference type="PANTHER" id="PTHR11802:SF190">
    <property type="entry name" value="PHEROMONE-PROCESSING CARBOXYPEPTIDASE KEX1"/>
    <property type="match status" value="1"/>
</dbReference>
<dbReference type="InterPro" id="IPR033124">
    <property type="entry name" value="Ser_caboxypep_his_AS"/>
</dbReference>
<protein>
    <recommendedName>
        <fullName evidence="15">Carboxypeptidase</fullName>
        <ecNumber evidence="15">3.4.16.-</ecNumber>
    </recommendedName>
</protein>
<dbReference type="GO" id="GO:0006508">
    <property type="term" value="P:proteolysis"/>
    <property type="evidence" value="ECO:0007669"/>
    <property type="project" value="UniProtKB-KW"/>
</dbReference>
<accession>A0A9P8PZ04</accession>
<dbReference type="InterPro" id="IPR029058">
    <property type="entry name" value="AB_hydrolase_fold"/>
</dbReference>
<reference evidence="17" key="2">
    <citation type="submission" date="2021-01" db="EMBL/GenBank/DDBJ databases">
        <authorList>
            <person name="Schikora-Tamarit M.A."/>
        </authorList>
    </citation>
    <scope>NUCLEOTIDE SEQUENCE</scope>
    <source>
        <strain evidence="17">CBS6341</strain>
    </source>
</reference>
<dbReference type="GO" id="GO:0005802">
    <property type="term" value="C:trans-Golgi network"/>
    <property type="evidence" value="ECO:0007669"/>
    <property type="project" value="TreeGrafter"/>
</dbReference>
<dbReference type="PRINTS" id="PR00724">
    <property type="entry name" value="CRBOXYPTASEC"/>
</dbReference>
<dbReference type="GO" id="GO:0006915">
    <property type="term" value="P:apoptotic process"/>
    <property type="evidence" value="ECO:0007669"/>
    <property type="project" value="UniProtKB-KW"/>
</dbReference>
<dbReference type="EMBL" id="JAEUBF010000039">
    <property type="protein sequence ID" value="KAH3680767.1"/>
    <property type="molecule type" value="Genomic_DNA"/>
</dbReference>
<dbReference type="Pfam" id="PF00450">
    <property type="entry name" value="Peptidase_S10"/>
    <property type="match status" value="1"/>
</dbReference>
<name>A0A9P8PZ04_9ASCO</name>
<keyword evidence="7" id="KW-0053">Apoptosis</keyword>
<evidence type="ECO:0000256" key="8">
    <source>
        <dbReference type="ARBA" id="ARBA00022729"/>
    </source>
</evidence>
<evidence type="ECO:0000256" key="16">
    <source>
        <dbReference type="SAM" id="Phobius"/>
    </source>
</evidence>
<comment type="similarity">
    <text evidence="3 15">Belongs to the peptidase S10 family.</text>
</comment>
<evidence type="ECO:0000256" key="4">
    <source>
        <dbReference type="ARBA" id="ARBA00022645"/>
    </source>
</evidence>
<dbReference type="OrthoDB" id="443318at2759"/>
<evidence type="ECO:0000256" key="6">
    <source>
        <dbReference type="ARBA" id="ARBA00022692"/>
    </source>
</evidence>
<evidence type="ECO:0000256" key="12">
    <source>
        <dbReference type="ARBA" id="ARBA00023136"/>
    </source>
</evidence>
<evidence type="ECO:0000256" key="10">
    <source>
        <dbReference type="ARBA" id="ARBA00022989"/>
    </source>
</evidence>
<sequence length="668" mass="75117">MPKIINAFFALSLITGRLLAFPVEILSKYYIVDNLPGSENIAETDLPDMHAGHINIGGSTENNLFFWKFAKQESDTNRTIIWLNGGPGCSSMDGALMEVGPFRVNSDLKLELNPGSYHQAADIIFVDQPSGTGFSTNDGNYDKDLYNVTDDFVKFLVNYYRIFPEDASNELYIAGESYAGQYIPYIAKGILNSDELQQNLKINLKGLLIGNGWIDPTSQSLSYIPFLLEKEVLHTSDPFFSKLLDDQEKCQNALNSDKYNDAFSIAFCENILTKILLYTRDKDASKNLQCINMYDFRLRDSYPSCGMNWPPDLDYVNPYLGQDEVVKSLNLNVSTVSKWRECDDKVSRFLKNDGTKPSINLLPELLEKLEVILFGGNNDIICNNKGVTDMIGKMRWGGTKGFDADSIKYDWHFNGTSVGNVQSSKNLTFVEIYDSSHMVPFDKPLEARGIFDLLIGNYAYIDNTNSTYLETPIYKSGLAENSEKNGDTPNDDDSAANTTTKSSLPFIIYIVAVFVAGGIAYFYNKTSYYQENTSILRNNNNNKNRNPKRNHRKTVSWADDDQRYGSKQGNESEDKDIISNLNQSGKLGGFFHGLIDDAKGKYQATSSHIDDEEIDLSASASDNFYENIELQSNPGNQIIHNESNDNYNDFNFDIEGEISSSGDKEQRF</sequence>
<keyword evidence="9 15" id="KW-0378">Hydrolase</keyword>
<evidence type="ECO:0000256" key="9">
    <source>
        <dbReference type="ARBA" id="ARBA00022801"/>
    </source>
</evidence>
<dbReference type="EC" id="3.4.16.-" evidence="15"/>
<organism evidence="17 18">
    <name type="scientific">Wickerhamomyces mucosus</name>
    <dbReference type="NCBI Taxonomy" id="1378264"/>
    <lineage>
        <taxon>Eukaryota</taxon>
        <taxon>Fungi</taxon>
        <taxon>Dikarya</taxon>
        <taxon>Ascomycota</taxon>
        <taxon>Saccharomycotina</taxon>
        <taxon>Saccharomycetes</taxon>
        <taxon>Phaffomycetales</taxon>
        <taxon>Wickerhamomycetaceae</taxon>
        <taxon>Wickerhamomyces</taxon>
    </lineage>
</organism>
<feature type="transmembrane region" description="Helical" evidence="16">
    <location>
        <begin position="506"/>
        <end position="523"/>
    </location>
</feature>
<evidence type="ECO:0000256" key="2">
    <source>
        <dbReference type="ARBA" id="ARBA00004393"/>
    </source>
</evidence>
<feature type="signal peptide" evidence="15">
    <location>
        <begin position="1"/>
        <end position="20"/>
    </location>
</feature>
<keyword evidence="18" id="KW-1185">Reference proteome</keyword>
<gene>
    <name evidence="17" type="ORF">WICMUC_000118</name>
</gene>
<evidence type="ECO:0000313" key="18">
    <source>
        <dbReference type="Proteomes" id="UP000769528"/>
    </source>
</evidence>
<comment type="catalytic activity">
    <reaction evidence="1">
        <text>Preferential release of a C-terminal arginine or lysine residue.</text>
        <dbReference type="EC" id="3.4.16.6"/>
    </reaction>
</comment>
<dbReference type="Proteomes" id="UP000769528">
    <property type="component" value="Unassembled WGS sequence"/>
</dbReference>
<keyword evidence="8 15" id="KW-0732">Signal</keyword>
<dbReference type="InterPro" id="IPR018202">
    <property type="entry name" value="Ser_caboxypep_ser_AS"/>
</dbReference>
<evidence type="ECO:0000256" key="11">
    <source>
        <dbReference type="ARBA" id="ARBA00023034"/>
    </source>
</evidence>
<feature type="chain" id="PRO_5040529366" description="Carboxypeptidase" evidence="15">
    <location>
        <begin position="21"/>
        <end position="668"/>
    </location>
</feature>
<evidence type="ECO:0000256" key="14">
    <source>
        <dbReference type="ARBA" id="ARBA00037042"/>
    </source>
</evidence>
<keyword evidence="12 16" id="KW-0472">Membrane</keyword>
<comment type="subcellular location">
    <subcellularLocation>
        <location evidence="2">Golgi apparatus</location>
        <location evidence="2">trans-Golgi network membrane</location>
        <topology evidence="2">Single-pass type I membrane protein</topology>
    </subcellularLocation>
</comment>
<keyword evidence="6 16" id="KW-0812">Transmembrane</keyword>
<dbReference type="PROSITE" id="PS00131">
    <property type="entry name" value="CARBOXYPEPT_SER_SER"/>
    <property type="match status" value="1"/>
</dbReference>
<evidence type="ECO:0000256" key="3">
    <source>
        <dbReference type="ARBA" id="ARBA00009431"/>
    </source>
</evidence>
<comment type="caution">
    <text evidence="17">The sequence shown here is derived from an EMBL/GenBank/DDBJ whole genome shotgun (WGS) entry which is preliminary data.</text>
</comment>
<reference evidence="17" key="1">
    <citation type="journal article" date="2021" name="Open Biol.">
        <title>Shared evolutionary footprints suggest mitochondrial oxidative damage underlies multiple complex I losses in fungi.</title>
        <authorList>
            <person name="Schikora-Tamarit M.A."/>
            <person name="Marcet-Houben M."/>
            <person name="Nosek J."/>
            <person name="Gabaldon T."/>
        </authorList>
    </citation>
    <scope>NUCLEOTIDE SEQUENCE</scope>
    <source>
        <strain evidence="17">CBS6341</strain>
    </source>
</reference>
<dbReference type="Gene3D" id="3.40.50.1820">
    <property type="entry name" value="alpha/beta hydrolase"/>
    <property type="match status" value="1"/>
</dbReference>
<keyword evidence="10 16" id="KW-1133">Transmembrane helix</keyword>
<dbReference type="SUPFAM" id="SSF53474">
    <property type="entry name" value="alpha/beta-Hydrolases"/>
    <property type="match status" value="1"/>
</dbReference>
<evidence type="ECO:0000256" key="5">
    <source>
        <dbReference type="ARBA" id="ARBA00022670"/>
    </source>
</evidence>
<evidence type="ECO:0000256" key="13">
    <source>
        <dbReference type="ARBA" id="ARBA00023180"/>
    </source>
</evidence>
<keyword evidence="5 15" id="KW-0645">Protease</keyword>
<evidence type="ECO:0000313" key="17">
    <source>
        <dbReference type="EMBL" id="KAH3680767.1"/>
    </source>
</evidence>
<dbReference type="FunFam" id="3.40.50.1820:FF:000121">
    <property type="entry name" value="Carboxypeptidase D"/>
    <property type="match status" value="1"/>
</dbReference>
<keyword evidence="4 15" id="KW-0121">Carboxypeptidase</keyword>
<dbReference type="PROSITE" id="PS00560">
    <property type="entry name" value="CARBOXYPEPT_SER_HIS"/>
    <property type="match status" value="1"/>
</dbReference>
<dbReference type="GO" id="GO:0004185">
    <property type="term" value="F:serine-type carboxypeptidase activity"/>
    <property type="evidence" value="ECO:0007669"/>
    <property type="project" value="UniProtKB-UniRule"/>
</dbReference>
<dbReference type="AlphaFoldDB" id="A0A9P8PZ04"/>
<comment type="function">
    <text evidence="14">Protease with a carboxypeptidase B-like function involved in the C-terminal processing of the lysine and arginine residues from protein precursors. Promotes cell fusion and is involved in the programmed cell death.</text>
</comment>
<proteinExistence type="inferred from homology"/>
<dbReference type="PANTHER" id="PTHR11802">
    <property type="entry name" value="SERINE PROTEASE FAMILY S10 SERINE CARBOXYPEPTIDASE"/>
    <property type="match status" value="1"/>
</dbReference>
<keyword evidence="13" id="KW-0325">Glycoprotein</keyword>